<organism evidence="6 7">
    <name type="scientific">Polytolypa hystricis (strain UAMH7299)</name>
    <dbReference type="NCBI Taxonomy" id="1447883"/>
    <lineage>
        <taxon>Eukaryota</taxon>
        <taxon>Fungi</taxon>
        <taxon>Dikarya</taxon>
        <taxon>Ascomycota</taxon>
        <taxon>Pezizomycotina</taxon>
        <taxon>Eurotiomycetes</taxon>
        <taxon>Eurotiomycetidae</taxon>
        <taxon>Onygenales</taxon>
        <taxon>Onygenales incertae sedis</taxon>
        <taxon>Polytolypa</taxon>
    </lineage>
</organism>
<keyword evidence="7" id="KW-1185">Reference proteome</keyword>
<accession>A0A2B7YSB4</accession>
<reference evidence="6 7" key="1">
    <citation type="submission" date="2017-10" db="EMBL/GenBank/DDBJ databases">
        <title>Comparative genomics in systemic dimorphic fungi from Ajellomycetaceae.</title>
        <authorList>
            <person name="Munoz J.F."/>
            <person name="Mcewen J.G."/>
            <person name="Clay O.K."/>
            <person name="Cuomo C.A."/>
        </authorList>
    </citation>
    <scope>NUCLEOTIDE SEQUENCE [LARGE SCALE GENOMIC DNA]</scope>
    <source>
        <strain evidence="6 7">UAMH7299</strain>
    </source>
</reference>
<gene>
    <name evidence="6" type="ORF">AJ80_02208</name>
</gene>
<dbReference type="InterPro" id="IPR008733">
    <property type="entry name" value="PEX11"/>
</dbReference>
<dbReference type="EMBL" id="PDNA01000020">
    <property type="protein sequence ID" value="PGH23778.1"/>
    <property type="molecule type" value="Genomic_DNA"/>
</dbReference>
<evidence type="ECO:0000256" key="2">
    <source>
        <dbReference type="ARBA" id="ARBA00023136"/>
    </source>
</evidence>
<protein>
    <recommendedName>
        <fullName evidence="8">Peroxin 11C</fullName>
    </recommendedName>
</protein>
<comment type="subcellular location">
    <subcellularLocation>
        <location evidence="4">Peroxisome membrane</location>
    </subcellularLocation>
</comment>
<sequence length="319" mass="34781">MGDTKEPSGSLQNIPAQPEADKAPITTTATDAVADTAGKDAPKAAAVHCGPKLGAALRRADITMGRLNKLISTSAGRETALATIDYGSRVLHHALASPALLAVLARLHHSLRQKSPTSSTSPSATTPPLLALSALISEARTTLRLFNLIPFWVWGSHTAKSPPTDPILRGIAFGQVFVNVIFQTLENVGWLVNKKVLPARILDRFGGLGKCFLWSVRAWLGHILLDFARLAREWVLASRRAKEDSKGEKKEVVGEEEAVKRKQALREWRKSLVGDLAWLPLCVHWSLEKGLAIPERWIGMLGLLAGMWRLHDSWKATAS</sequence>
<proteinExistence type="predicted"/>
<evidence type="ECO:0000256" key="1">
    <source>
        <dbReference type="ARBA" id="ARBA00022593"/>
    </source>
</evidence>
<dbReference type="GO" id="GO:0016559">
    <property type="term" value="P:peroxisome fission"/>
    <property type="evidence" value="ECO:0007669"/>
    <property type="project" value="InterPro"/>
</dbReference>
<dbReference type="PANTHER" id="PTHR12652:SF25">
    <property type="entry name" value="MICROBODY (PEROXISOME) PROLIFERATION PROTEIN PEROXIN 11C (EUROFUNG)"/>
    <property type="match status" value="1"/>
</dbReference>
<evidence type="ECO:0000256" key="5">
    <source>
        <dbReference type="SAM" id="MobiDB-lite"/>
    </source>
</evidence>
<feature type="region of interest" description="Disordered" evidence="5">
    <location>
        <begin position="1"/>
        <end position="27"/>
    </location>
</feature>
<evidence type="ECO:0000256" key="3">
    <source>
        <dbReference type="ARBA" id="ARBA00023140"/>
    </source>
</evidence>
<dbReference type="OrthoDB" id="10005898at2759"/>
<dbReference type="Pfam" id="PF05648">
    <property type="entry name" value="PEX11"/>
    <property type="match status" value="1"/>
</dbReference>
<evidence type="ECO:0008006" key="8">
    <source>
        <dbReference type="Google" id="ProtNLM"/>
    </source>
</evidence>
<evidence type="ECO:0000313" key="7">
    <source>
        <dbReference type="Proteomes" id="UP000224634"/>
    </source>
</evidence>
<keyword evidence="2" id="KW-0472">Membrane</keyword>
<dbReference type="STRING" id="1447883.A0A2B7YSB4"/>
<keyword evidence="1" id="KW-0962">Peroxisome biogenesis</keyword>
<dbReference type="GO" id="GO:0005778">
    <property type="term" value="C:peroxisomal membrane"/>
    <property type="evidence" value="ECO:0007669"/>
    <property type="project" value="UniProtKB-SubCell"/>
</dbReference>
<evidence type="ECO:0000256" key="4">
    <source>
        <dbReference type="ARBA" id="ARBA00046271"/>
    </source>
</evidence>
<dbReference type="PANTHER" id="PTHR12652">
    <property type="entry name" value="PEROXISOMAL BIOGENESIS FACTOR 11"/>
    <property type="match status" value="1"/>
</dbReference>
<name>A0A2B7YSB4_POLH7</name>
<evidence type="ECO:0000313" key="6">
    <source>
        <dbReference type="EMBL" id="PGH23778.1"/>
    </source>
</evidence>
<dbReference type="AlphaFoldDB" id="A0A2B7YSB4"/>
<keyword evidence="3" id="KW-0576">Peroxisome</keyword>
<comment type="caution">
    <text evidence="6">The sequence shown here is derived from an EMBL/GenBank/DDBJ whole genome shotgun (WGS) entry which is preliminary data.</text>
</comment>
<dbReference type="Proteomes" id="UP000224634">
    <property type="component" value="Unassembled WGS sequence"/>
</dbReference>